<dbReference type="PANTHER" id="PTHR20882">
    <property type="entry name" value="CYTOPLASMIC TRNA 2-THIOLATION PROTEIN 2"/>
    <property type="match status" value="1"/>
</dbReference>
<dbReference type="SUPFAM" id="SSF52402">
    <property type="entry name" value="Adenine nucleotide alpha hydrolases-like"/>
    <property type="match status" value="1"/>
</dbReference>
<feature type="non-terminal residue" evidence="4">
    <location>
        <position position="1"/>
    </location>
</feature>
<feature type="region of interest" description="Disordered" evidence="3">
    <location>
        <begin position="368"/>
        <end position="406"/>
    </location>
</feature>
<dbReference type="InterPro" id="IPR014729">
    <property type="entry name" value="Rossmann-like_a/b/a_fold"/>
</dbReference>
<dbReference type="PANTHER" id="PTHR20882:SF14">
    <property type="entry name" value="CYTOPLASMIC TRNA 2-THIOLATION PROTEIN 2"/>
    <property type="match status" value="1"/>
</dbReference>
<dbReference type="GO" id="GO:0016783">
    <property type="term" value="F:sulfurtransferase activity"/>
    <property type="evidence" value="ECO:0007669"/>
    <property type="project" value="TreeGrafter"/>
</dbReference>
<organism evidence="4">
    <name type="scientific">Auxenochlorella protothecoides</name>
    <name type="common">Green microalga</name>
    <name type="synonym">Chlorella protothecoides</name>
    <dbReference type="NCBI Taxonomy" id="3075"/>
    <lineage>
        <taxon>Eukaryota</taxon>
        <taxon>Viridiplantae</taxon>
        <taxon>Chlorophyta</taxon>
        <taxon>core chlorophytes</taxon>
        <taxon>Trebouxiophyceae</taxon>
        <taxon>Chlorellales</taxon>
        <taxon>Chlorellaceae</taxon>
        <taxon>Auxenochlorella</taxon>
    </lineage>
</organism>
<evidence type="ECO:0000256" key="1">
    <source>
        <dbReference type="ARBA" id="ARBA00022490"/>
    </source>
</evidence>
<evidence type="ECO:0000313" key="4">
    <source>
        <dbReference type="EMBL" id="JAT70880.1"/>
    </source>
</evidence>
<proteinExistence type="inferred from homology"/>
<evidence type="ECO:0000256" key="2">
    <source>
        <dbReference type="ARBA" id="ARBA00022694"/>
    </source>
</evidence>
<evidence type="ECO:0008006" key="5">
    <source>
        <dbReference type="Google" id="ProtNLM"/>
    </source>
</evidence>
<dbReference type="AlphaFoldDB" id="A0A1D1ZVB0"/>
<dbReference type="HAMAP" id="MF_03054">
    <property type="entry name" value="CTU2"/>
    <property type="match status" value="1"/>
</dbReference>
<dbReference type="EMBL" id="GDKF01007742">
    <property type="protein sequence ID" value="JAT70880.1"/>
    <property type="molecule type" value="Transcribed_RNA"/>
</dbReference>
<name>A0A1D1ZVB0_AUXPR</name>
<dbReference type="GO" id="GO:0000049">
    <property type="term" value="F:tRNA binding"/>
    <property type="evidence" value="ECO:0007669"/>
    <property type="project" value="InterPro"/>
</dbReference>
<dbReference type="Gene3D" id="3.40.50.620">
    <property type="entry name" value="HUPs"/>
    <property type="match status" value="1"/>
</dbReference>
<dbReference type="GO" id="GO:0002143">
    <property type="term" value="P:tRNA wobble position uridine thiolation"/>
    <property type="evidence" value="ECO:0007669"/>
    <property type="project" value="TreeGrafter"/>
</dbReference>
<sequence length="486" mass="50897">RLNTQNPNMIADSGCTLSREQVPGCQTCHTPHTSACCRPETSGIAKKATNIRLCRKCRDRPAQVVVRQHEPLCSPCLHDSISAKARSAIRSHALIRPGDTVVLAYSGGHASALLLHLLAAMRSLNLKHPEKRKVPFTLHVVHIDERAAHSENVEESGPGPSAHAAAVGGYCTDAGVAFHAVPLHAVLLDGGSHSGTEPNTAAGAGRLRALLDSVADATARDDTLRALRTRLLLRTARALGARSLALGCSSTRLAAHALAEACKGRGHGVAAGARLVDARHGPALPFFFRPFRDTSTRELAACAHLLALPVPARAPQRYLAGRRGARSINLLAEDFALALLAANPSAASNVMSVLDRLQAFDWSEAGRAGGVDTQTGRAQDRGTTLCPLCLNPRGPRDGPGRDGAVPEASRLPVPAAEALARTCAACRVGVLGLGLGRNHDPDEGTTAALLGAFAALAAEQGEEPLADRPAPVPRERMRAAIADCLL</sequence>
<dbReference type="GO" id="GO:0005829">
    <property type="term" value="C:cytosol"/>
    <property type="evidence" value="ECO:0007669"/>
    <property type="project" value="TreeGrafter"/>
</dbReference>
<gene>
    <name evidence="4" type="ORF">g.11969</name>
</gene>
<protein>
    <recommendedName>
        <fullName evidence="5">Cytoplasmic tRNA 2-thiolation protein 2</fullName>
    </recommendedName>
</protein>
<reference evidence="4" key="1">
    <citation type="submission" date="2015-08" db="EMBL/GenBank/DDBJ databases">
        <authorList>
            <person name="Babu N.S."/>
            <person name="Beckwith C.J."/>
            <person name="Beseler K.G."/>
            <person name="Brison A."/>
            <person name="Carone J.V."/>
            <person name="Caskin T.P."/>
            <person name="Diamond M."/>
            <person name="Durham M.E."/>
            <person name="Foxe J.M."/>
            <person name="Go M."/>
            <person name="Henderson B.A."/>
            <person name="Jones I.B."/>
            <person name="McGettigan J.A."/>
            <person name="Micheletti S.J."/>
            <person name="Nasrallah M.E."/>
            <person name="Ortiz D."/>
            <person name="Piller C.R."/>
            <person name="Privatt S.R."/>
            <person name="Schneider S.L."/>
            <person name="Sharp S."/>
            <person name="Smith T.C."/>
            <person name="Stanton J.D."/>
            <person name="Ullery H.E."/>
            <person name="Wilson R.J."/>
            <person name="Serrano M.G."/>
            <person name="Buck G."/>
            <person name="Lee V."/>
            <person name="Wang Y."/>
            <person name="Carvalho R."/>
            <person name="Voegtly L."/>
            <person name="Shi R."/>
            <person name="Duckworth R."/>
            <person name="Johnson A."/>
            <person name="Loviza R."/>
            <person name="Walstead R."/>
            <person name="Shah Z."/>
            <person name="Kiflezghi M."/>
            <person name="Wade K."/>
            <person name="Ball S.L."/>
            <person name="Bradley K.W."/>
            <person name="Asai D.J."/>
            <person name="Bowman C.A."/>
            <person name="Russell D.A."/>
            <person name="Pope W.H."/>
            <person name="Jacobs-Sera D."/>
            <person name="Hendrix R.W."/>
            <person name="Hatfull G.F."/>
        </authorList>
    </citation>
    <scope>NUCLEOTIDE SEQUENCE</scope>
</reference>
<evidence type="ECO:0000256" key="3">
    <source>
        <dbReference type="SAM" id="MobiDB-lite"/>
    </source>
</evidence>
<keyword evidence="1" id="KW-0963">Cytoplasm</keyword>
<accession>A0A1D1ZVB0</accession>
<dbReference type="InterPro" id="IPR019407">
    <property type="entry name" value="CTU2"/>
</dbReference>
<keyword evidence="2" id="KW-0819">tRNA processing</keyword>